<keyword evidence="4" id="KW-0862">Zinc</keyword>
<dbReference type="InterPro" id="IPR038508">
    <property type="entry name" value="ArfGAP_dom_sf"/>
</dbReference>
<dbReference type="AlphaFoldDB" id="A0A7S0UMJ7"/>
<organism evidence="7">
    <name type="scientific">Pseudo-nitzschia delicatissima</name>
    <dbReference type="NCBI Taxonomy" id="44447"/>
    <lineage>
        <taxon>Eukaryota</taxon>
        <taxon>Sar</taxon>
        <taxon>Stramenopiles</taxon>
        <taxon>Ochrophyta</taxon>
        <taxon>Bacillariophyta</taxon>
        <taxon>Bacillariophyceae</taxon>
        <taxon>Bacillariophycidae</taxon>
        <taxon>Bacillariales</taxon>
        <taxon>Bacillariaceae</taxon>
        <taxon>Pseudo-nitzschia</taxon>
    </lineage>
</organism>
<dbReference type="SUPFAM" id="SSF57863">
    <property type="entry name" value="ArfGap/RecO-like zinc finger"/>
    <property type="match status" value="1"/>
</dbReference>
<gene>
    <name evidence="7" type="ORF">PDEL1432_LOCUS3610</name>
</gene>
<dbReference type="CDD" id="cd08830">
    <property type="entry name" value="ArfGap_ArfGap1"/>
    <property type="match status" value="1"/>
</dbReference>
<dbReference type="EMBL" id="HBFL01005016">
    <property type="protein sequence ID" value="CAD8763569.1"/>
    <property type="molecule type" value="Transcribed_RNA"/>
</dbReference>
<sequence length="193" mass="22117">MTYMQCTEDPFLLRKVATELEELRCHDLATANDIHVDGAPFPRACRKLLQSIPGNSCCVDCGRRNPDWASVSYGVLLCTNCSGKHRSYGVSISRVRSISMDSWSHSQVLAMLEGGNEQLQKFFSRHEIKKENSKVFDQRYQTKAARFYRKNMKQHVEKIETIGEWMGREASRKVVTRPTKLMQNTRPMAVAVQ</sequence>
<evidence type="ECO:0000313" key="7">
    <source>
        <dbReference type="EMBL" id="CAD8763569.1"/>
    </source>
</evidence>
<evidence type="ECO:0000259" key="6">
    <source>
        <dbReference type="PROSITE" id="PS50115"/>
    </source>
</evidence>
<keyword evidence="1" id="KW-0343">GTPase activation</keyword>
<dbReference type="GO" id="GO:0000139">
    <property type="term" value="C:Golgi membrane"/>
    <property type="evidence" value="ECO:0007669"/>
    <property type="project" value="GOC"/>
</dbReference>
<dbReference type="Pfam" id="PF01412">
    <property type="entry name" value="ArfGap"/>
    <property type="match status" value="1"/>
</dbReference>
<dbReference type="SMART" id="SM00105">
    <property type="entry name" value="ArfGap"/>
    <property type="match status" value="1"/>
</dbReference>
<evidence type="ECO:0000256" key="3">
    <source>
        <dbReference type="ARBA" id="ARBA00022771"/>
    </source>
</evidence>
<reference evidence="7" key="1">
    <citation type="submission" date="2021-01" db="EMBL/GenBank/DDBJ databases">
        <authorList>
            <person name="Corre E."/>
            <person name="Pelletier E."/>
            <person name="Niang G."/>
            <person name="Scheremetjew M."/>
            <person name="Finn R."/>
            <person name="Kale V."/>
            <person name="Holt S."/>
            <person name="Cochrane G."/>
            <person name="Meng A."/>
            <person name="Brown T."/>
            <person name="Cohen L."/>
        </authorList>
    </citation>
    <scope>NUCLEOTIDE SEQUENCE</scope>
    <source>
        <strain evidence="7">UNC1205</strain>
    </source>
</reference>
<feature type="domain" description="Arf-GAP" evidence="6">
    <location>
        <begin position="43"/>
        <end position="161"/>
    </location>
</feature>
<evidence type="ECO:0000256" key="2">
    <source>
        <dbReference type="ARBA" id="ARBA00022723"/>
    </source>
</evidence>
<accession>A0A7S0UMJ7</accession>
<dbReference type="InterPro" id="IPR037278">
    <property type="entry name" value="ARFGAP/RecO"/>
</dbReference>
<keyword evidence="3 5" id="KW-0863">Zinc-finger</keyword>
<dbReference type="GO" id="GO:0008270">
    <property type="term" value="F:zinc ion binding"/>
    <property type="evidence" value="ECO:0007669"/>
    <property type="project" value="UniProtKB-KW"/>
</dbReference>
<protein>
    <recommendedName>
        <fullName evidence="6">Arf-GAP domain-containing protein</fullName>
    </recommendedName>
</protein>
<dbReference type="GO" id="GO:0005096">
    <property type="term" value="F:GTPase activator activity"/>
    <property type="evidence" value="ECO:0007669"/>
    <property type="project" value="UniProtKB-KW"/>
</dbReference>
<dbReference type="InterPro" id="IPR001164">
    <property type="entry name" value="ArfGAP_dom"/>
</dbReference>
<evidence type="ECO:0000256" key="1">
    <source>
        <dbReference type="ARBA" id="ARBA00022468"/>
    </source>
</evidence>
<dbReference type="PANTHER" id="PTHR45686">
    <property type="entry name" value="ADP-RIBOSYLATION FACTOR GTPASE ACTIVATING PROTEIN 3, ISOFORM H-RELATED"/>
    <property type="match status" value="1"/>
</dbReference>
<dbReference type="PROSITE" id="PS50115">
    <property type="entry name" value="ARFGAP"/>
    <property type="match status" value="1"/>
</dbReference>
<evidence type="ECO:0000256" key="5">
    <source>
        <dbReference type="PROSITE-ProRule" id="PRU00288"/>
    </source>
</evidence>
<name>A0A7S0UMJ7_9STRA</name>
<evidence type="ECO:0000256" key="4">
    <source>
        <dbReference type="ARBA" id="ARBA00022833"/>
    </source>
</evidence>
<dbReference type="PANTHER" id="PTHR45686:SF4">
    <property type="entry name" value="ADP-RIBOSYLATION FACTOR GTPASE ACTIVATING PROTEIN 3, ISOFORM H"/>
    <property type="match status" value="1"/>
</dbReference>
<keyword evidence="2" id="KW-0479">Metal-binding</keyword>
<proteinExistence type="predicted"/>
<dbReference type="PRINTS" id="PR00405">
    <property type="entry name" value="REVINTRACTNG"/>
</dbReference>
<dbReference type="GO" id="GO:0048205">
    <property type="term" value="P:COPI coating of Golgi vesicle"/>
    <property type="evidence" value="ECO:0007669"/>
    <property type="project" value="TreeGrafter"/>
</dbReference>
<dbReference type="Gene3D" id="1.10.220.150">
    <property type="entry name" value="Arf GTPase activating protein"/>
    <property type="match status" value="1"/>
</dbReference>